<protein>
    <submittedName>
        <fullName evidence="2">Excalibur calcium-binding domain-containing protein</fullName>
    </submittedName>
</protein>
<organism evidence="2">
    <name type="scientific">candidate division CPR3 bacterium</name>
    <dbReference type="NCBI Taxonomy" id="2268181"/>
    <lineage>
        <taxon>Bacteria</taxon>
        <taxon>Bacteria division CPR3</taxon>
    </lineage>
</organism>
<dbReference type="Pfam" id="PF05901">
    <property type="entry name" value="Excalibur"/>
    <property type="match status" value="1"/>
</dbReference>
<name>A0A7V3JB08_UNCC3</name>
<sequence length="79" mass="8694">MKTDESGNLLFDKSGNVTNDKSIGKKLDEYNCDDFATQEEAQAFFEKVGGTKKDINRLDGDKDGIACESLPKSGEKTQK</sequence>
<feature type="domain" description="Excalibur calcium-binding" evidence="1">
    <location>
        <begin position="28"/>
        <end position="68"/>
    </location>
</feature>
<comment type="caution">
    <text evidence="2">The sequence shown here is derived from an EMBL/GenBank/DDBJ whole genome shotgun (WGS) entry which is preliminary data.</text>
</comment>
<evidence type="ECO:0000259" key="1">
    <source>
        <dbReference type="SMART" id="SM00894"/>
    </source>
</evidence>
<reference evidence="2" key="1">
    <citation type="journal article" date="2020" name="mSystems">
        <title>Genome- and Community-Level Interaction Insights into Carbon Utilization and Element Cycling Functions of Hydrothermarchaeota in Hydrothermal Sediment.</title>
        <authorList>
            <person name="Zhou Z."/>
            <person name="Liu Y."/>
            <person name="Xu W."/>
            <person name="Pan J."/>
            <person name="Luo Z.H."/>
            <person name="Li M."/>
        </authorList>
    </citation>
    <scope>NUCLEOTIDE SEQUENCE [LARGE SCALE GENOMIC DNA]</scope>
    <source>
        <strain evidence="2">SpSt-757</strain>
    </source>
</reference>
<dbReference type="InterPro" id="IPR008613">
    <property type="entry name" value="Excalibur_Ca-bd_domain"/>
</dbReference>
<evidence type="ECO:0000313" key="2">
    <source>
        <dbReference type="EMBL" id="HFZ09444.1"/>
    </source>
</evidence>
<dbReference type="EMBL" id="DTGG01000152">
    <property type="protein sequence ID" value="HFZ09444.1"/>
    <property type="molecule type" value="Genomic_DNA"/>
</dbReference>
<gene>
    <name evidence="2" type="ORF">ENV41_04875</name>
</gene>
<dbReference type="AlphaFoldDB" id="A0A7V3JB08"/>
<proteinExistence type="predicted"/>
<dbReference type="SMART" id="SM00894">
    <property type="entry name" value="Excalibur"/>
    <property type="match status" value="1"/>
</dbReference>
<accession>A0A7V3JB08</accession>